<dbReference type="EMBL" id="JAAAUY010000084">
    <property type="protein sequence ID" value="KAF9335832.1"/>
    <property type="molecule type" value="Genomic_DNA"/>
</dbReference>
<protein>
    <submittedName>
        <fullName evidence="2">Uncharacterized protein</fullName>
    </submittedName>
</protein>
<gene>
    <name evidence="2" type="ORF">BG006_010547</name>
</gene>
<evidence type="ECO:0000256" key="1">
    <source>
        <dbReference type="SAM" id="MobiDB-lite"/>
    </source>
</evidence>
<dbReference type="Proteomes" id="UP000696485">
    <property type="component" value="Unassembled WGS sequence"/>
</dbReference>
<accession>A0A9P5SUH5</accession>
<name>A0A9P5SUH5_9FUNG</name>
<reference evidence="2" key="1">
    <citation type="journal article" date="2020" name="Fungal Divers.">
        <title>Resolving the Mortierellaceae phylogeny through synthesis of multi-gene phylogenetics and phylogenomics.</title>
        <authorList>
            <person name="Vandepol N."/>
            <person name="Liber J."/>
            <person name="Desiro A."/>
            <person name="Na H."/>
            <person name="Kennedy M."/>
            <person name="Barry K."/>
            <person name="Grigoriev I.V."/>
            <person name="Miller A.N."/>
            <person name="O'Donnell K."/>
            <person name="Stajich J.E."/>
            <person name="Bonito G."/>
        </authorList>
    </citation>
    <scope>NUCLEOTIDE SEQUENCE</scope>
    <source>
        <strain evidence="2">NVP1</strain>
    </source>
</reference>
<sequence>MDDMPKEGESPKKDEGTQKGDEPTREGEPTKDKELGHMKRHDGQNAVEDERTQDDQNT</sequence>
<keyword evidence="3" id="KW-1185">Reference proteome</keyword>
<feature type="non-terminal residue" evidence="2">
    <location>
        <position position="58"/>
    </location>
</feature>
<feature type="region of interest" description="Disordered" evidence="1">
    <location>
        <begin position="1"/>
        <end position="58"/>
    </location>
</feature>
<dbReference type="AlphaFoldDB" id="A0A9P5SUH5"/>
<evidence type="ECO:0000313" key="3">
    <source>
        <dbReference type="Proteomes" id="UP000696485"/>
    </source>
</evidence>
<proteinExistence type="predicted"/>
<organism evidence="2 3">
    <name type="scientific">Podila minutissima</name>
    <dbReference type="NCBI Taxonomy" id="64525"/>
    <lineage>
        <taxon>Eukaryota</taxon>
        <taxon>Fungi</taxon>
        <taxon>Fungi incertae sedis</taxon>
        <taxon>Mucoromycota</taxon>
        <taxon>Mortierellomycotina</taxon>
        <taxon>Mortierellomycetes</taxon>
        <taxon>Mortierellales</taxon>
        <taxon>Mortierellaceae</taxon>
        <taxon>Podila</taxon>
    </lineage>
</organism>
<comment type="caution">
    <text evidence="2">The sequence shown here is derived from an EMBL/GenBank/DDBJ whole genome shotgun (WGS) entry which is preliminary data.</text>
</comment>
<evidence type="ECO:0000313" key="2">
    <source>
        <dbReference type="EMBL" id="KAF9335832.1"/>
    </source>
</evidence>